<dbReference type="EMBL" id="CP046401">
    <property type="protein sequence ID" value="QGY45254.1"/>
    <property type="molecule type" value="Genomic_DNA"/>
</dbReference>
<dbReference type="NCBIfam" id="TIGR02258">
    <property type="entry name" value="2_5_ligase"/>
    <property type="match status" value="1"/>
</dbReference>
<evidence type="ECO:0000313" key="4">
    <source>
        <dbReference type="EMBL" id="QGY45254.1"/>
    </source>
</evidence>
<feature type="active site" description="Proton donor" evidence="2">
    <location>
        <position position="46"/>
    </location>
</feature>
<dbReference type="PANTHER" id="PTHR35561:SF1">
    <property type="entry name" value="RNA 2',3'-CYCLIC PHOSPHODIESTERASE"/>
    <property type="match status" value="1"/>
</dbReference>
<dbReference type="AlphaFoldDB" id="A0A6I6K5H7"/>
<reference evidence="4 5" key="1">
    <citation type="submission" date="2019-11" db="EMBL/GenBank/DDBJ databases">
        <authorList>
            <person name="Zheng R.K."/>
            <person name="Sun C.M."/>
        </authorList>
    </citation>
    <scope>NUCLEOTIDE SEQUENCE [LARGE SCALE GENOMIC DNA]</scope>
    <source>
        <strain evidence="4 5">WC007</strain>
    </source>
</reference>
<accession>A0A6I6K5H7</accession>
<protein>
    <recommendedName>
        <fullName evidence="2">RNA 2',3'-cyclic phosphodiesterase</fullName>
        <shortName evidence="2">RNA 2',3'-CPDase</shortName>
        <ecNumber evidence="2">3.1.4.58</ecNumber>
    </recommendedName>
</protein>
<organism evidence="4 5">
    <name type="scientific">Maribellus comscasis</name>
    <dbReference type="NCBI Taxonomy" id="2681766"/>
    <lineage>
        <taxon>Bacteria</taxon>
        <taxon>Pseudomonadati</taxon>
        <taxon>Bacteroidota</taxon>
        <taxon>Bacteroidia</taxon>
        <taxon>Marinilabiliales</taxon>
        <taxon>Prolixibacteraceae</taxon>
        <taxon>Maribellus</taxon>
    </lineage>
</organism>
<feature type="short sequence motif" description="HXTX 2" evidence="2">
    <location>
        <begin position="132"/>
        <end position="135"/>
    </location>
</feature>
<dbReference type="KEGG" id="mcos:GM418_16720"/>
<gene>
    <name evidence="4" type="primary">thpR</name>
    <name evidence="4" type="ORF">GM418_16720</name>
</gene>
<keyword evidence="1 2" id="KW-0378">Hydrolase</keyword>
<feature type="domain" description="Phosphoesterase HXTX" evidence="3">
    <location>
        <begin position="105"/>
        <end position="181"/>
    </location>
</feature>
<feature type="active site" description="Proton acceptor" evidence="2">
    <location>
        <position position="132"/>
    </location>
</feature>
<dbReference type="InterPro" id="IPR009097">
    <property type="entry name" value="Cyclic_Pdiesterase"/>
</dbReference>
<evidence type="ECO:0000256" key="2">
    <source>
        <dbReference type="HAMAP-Rule" id="MF_01940"/>
    </source>
</evidence>
<dbReference type="GO" id="GO:0004113">
    <property type="term" value="F:2',3'-cyclic-nucleotide 3'-phosphodiesterase activity"/>
    <property type="evidence" value="ECO:0007669"/>
    <property type="project" value="InterPro"/>
</dbReference>
<evidence type="ECO:0000313" key="5">
    <source>
        <dbReference type="Proteomes" id="UP000428260"/>
    </source>
</evidence>
<dbReference type="EC" id="3.1.4.58" evidence="2"/>
<evidence type="ECO:0000256" key="1">
    <source>
        <dbReference type="ARBA" id="ARBA00022801"/>
    </source>
</evidence>
<dbReference type="GO" id="GO:0008664">
    <property type="term" value="F:RNA 2',3'-cyclic 3'-phosphodiesterase activity"/>
    <property type="evidence" value="ECO:0007669"/>
    <property type="project" value="UniProtKB-EC"/>
</dbReference>
<comment type="similarity">
    <text evidence="2">Belongs to the 2H phosphoesterase superfamily. ThpR family.</text>
</comment>
<comment type="catalytic activity">
    <reaction evidence="2">
        <text>a 3'-end 2',3'-cyclophospho-ribonucleotide-RNA + H2O = a 3'-end 2'-phospho-ribonucleotide-RNA + H(+)</text>
        <dbReference type="Rhea" id="RHEA:11828"/>
        <dbReference type="Rhea" id="RHEA-COMP:10464"/>
        <dbReference type="Rhea" id="RHEA-COMP:17353"/>
        <dbReference type="ChEBI" id="CHEBI:15377"/>
        <dbReference type="ChEBI" id="CHEBI:15378"/>
        <dbReference type="ChEBI" id="CHEBI:83064"/>
        <dbReference type="ChEBI" id="CHEBI:173113"/>
        <dbReference type="EC" id="3.1.4.58"/>
    </reaction>
</comment>
<dbReference type="InterPro" id="IPR004175">
    <property type="entry name" value="RNA_CPDase"/>
</dbReference>
<dbReference type="Gene3D" id="3.90.1140.10">
    <property type="entry name" value="Cyclic phosphodiesterase"/>
    <property type="match status" value="1"/>
</dbReference>
<feature type="domain" description="Phosphoesterase HXTX" evidence="3">
    <location>
        <begin position="18"/>
        <end position="96"/>
    </location>
</feature>
<dbReference type="HAMAP" id="MF_01940">
    <property type="entry name" value="RNA_CPDase"/>
    <property type="match status" value="1"/>
</dbReference>
<dbReference type="Pfam" id="PF02834">
    <property type="entry name" value="LigT_PEase"/>
    <property type="match status" value="2"/>
</dbReference>
<keyword evidence="5" id="KW-1185">Reference proteome</keyword>
<name>A0A6I6K5H7_9BACT</name>
<dbReference type="InterPro" id="IPR014051">
    <property type="entry name" value="Phosphoesterase_HXTX"/>
</dbReference>
<sequence length="191" mass="22257">MNSSSNIRTFIAVKIKPEPELVNLLHNCRDVFEGEAIKWVEENNLHLTLKFLGETSPAQIQEVKNCIENSGAKYSSFVFQLNGLGYFESKGQPRVLFSGIRNFEQMKLFVADLEACLNNLGFEKENREFKPHLTIGRIKFLKDKRRFYRFVEEYKNQTFQIITVTGIVFYQSILKTNRPQYIPLHVVQLNS</sequence>
<dbReference type="PANTHER" id="PTHR35561">
    <property type="entry name" value="RNA 2',3'-CYCLIC PHOSPHODIESTERASE"/>
    <property type="match status" value="1"/>
</dbReference>
<dbReference type="Proteomes" id="UP000428260">
    <property type="component" value="Chromosome"/>
</dbReference>
<feature type="short sequence motif" description="HXTX 1" evidence="2">
    <location>
        <begin position="46"/>
        <end position="49"/>
    </location>
</feature>
<dbReference type="RefSeq" id="WP_158868338.1">
    <property type="nucleotide sequence ID" value="NZ_CP046401.1"/>
</dbReference>
<proteinExistence type="inferred from homology"/>
<comment type="function">
    <text evidence="2">Hydrolyzes RNA 2',3'-cyclic phosphodiester to an RNA 2'-phosphomonoester.</text>
</comment>
<evidence type="ECO:0000259" key="3">
    <source>
        <dbReference type="Pfam" id="PF02834"/>
    </source>
</evidence>
<dbReference type="SUPFAM" id="SSF55144">
    <property type="entry name" value="LigT-like"/>
    <property type="match status" value="1"/>
</dbReference>